<protein>
    <submittedName>
        <fullName evidence="1">Uncharacterized protein</fullName>
    </submittedName>
</protein>
<comment type="caution">
    <text evidence="1">The sequence shown here is derived from an EMBL/GenBank/DDBJ whole genome shotgun (WGS) entry which is preliminary data.</text>
</comment>
<organism evidence="1 2">
    <name type="scientific">Mycena pura</name>
    <dbReference type="NCBI Taxonomy" id="153505"/>
    <lineage>
        <taxon>Eukaryota</taxon>
        <taxon>Fungi</taxon>
        <taxon>Dikarya</taxon>
        <taxon>Basidiomycota</taxon>
        <taxon>Agaricomycotina</taxon>
        <taxon>Agaricomycetes</taxon>
        <taxon>Agaricomycetidae</taxon>
        <taxon>Agaricales</taxon>
        <taxon>Marasmiineae</taxon>
        <taxon>Mycenaceae</taxon>
        <taxon>Mycena</taxon>
    </lineage>
</organism>
<accession>A0AAD6Y5Z0</accession>
<dbReference type="Proteomes" id="UP001219525">
    <property type="component" value="Unassembled WGS sequence"/>
</dbReference>
<dbReference type="EMBL" id="JARJCW010000052">
    <property type="protein sequence ID" value="KAJ7203154.1"/>
    <property type="molecule type" value="Genomic_DNA"/>
</dbReference>
<evidence type="ECO:0000313" key="1">
    <source>
        <dbReference type="EMBL" id="KAJ7203154.1"/>
    </source>
</evidence>
<proteinExistence type="predicted"/>
<gene>
    <name evidence="1" type="ORF">GGX14DRAFT_399115</name>
</gene>
<keyword evidence="2" id="KW-1185">Reference proteome</keyword>
<sequence length="144" mass="16640">MTLKRNMHATAGRWPDDKTRSVIPTREEWSTISVVWLWLSHRGHTAHVQLYSIGLHAAKCSFDPKAIAEHRPDERSLSAIPTGKEWSAIFVGWSWQSHRIHMASMAKRDRFLKRMVVKAEVRKLPEFFFEEGEGSVFSAEIQNP</sequence>
<reference evidence="1" key="1">
    <citation type="submission" date="2023-03" db="EMBL/GenBank/DDBJ databases">
        <title>Massive genome expansion in bonnet fungi (Mycena s.s.) driven by repeated elements and novel gene families across ecological guilds.</title>
        <authorList>
            <consortium name="Lawrence Berkeley National Laboratory"/>
            <person name="Harder C.B."/>
            <person name="Miyauchi S."/>
            <person name="Viragh M."/>
            <person name="Kuo A."/>
            <person name="Thoen E."/>
            <person name="Andreopoulos B."/>
            <person name="Lu D."/>
            <person name="Skrede I."/>
            <person name="Drula E."/>
            <person name="Henrissat B."/>
            <person name="Morin E."/>
            <person name="Kohler A."/>
            <person name="Barry K."/>
            <person name="LaButti K."/>
            <person name="Morin E."/>
            <person name="Salamov A."/>
            <person name="Lipzen A."/>
            <person name="Mereny Z."/>
            <person name="Hegedus B."/>
            <person name="Baldrian P."/>
            <person name="Stursova M."/>
            <person name="Weitz H."/>
            <person name="Taylor A."/>
            <person name="Grigoriev I.V."/>
            <person name="Nagy L.G."/>
            <person name="Martin F."/>
            <person name="Kauserud H."/>
        </authorList>
    </citation>
    <scope>NUCLEOTIDE SEQUENCE</scope>
    <source>
        <strain evidence="1">9144</strain>
    </source>
</reference>
<dbReference type="AlphaFoldDB" id="A0AAD6Y5Z0"/>
<evidence type="ECO:0000313" key="2">
    <source>
        <dbReference type="Proteomes" id="UP001219525"/>
    </source>
</evidence>
<name>A0AAD6Y5Z0_9AGAR</name>